<organism evidence="1">
    <name type="scientific">marine sediment metagenome</name>
    <dbReference type="NCBI Taxonomy" id="412755"/>
    <lineage>
        <taxon>unclassified sequences</taxon>
        <taxon>metagenomes</taxon>
        <taxon>ecological metagenomes</taxon>
    </lineage>
</organism>
<evidence type="ECO:0000313" key="1">
    <source>
        <dbReference type="EMBL" id="GAI84502.1"/>
    </source>
</evidence>
<reference evidence="1" key="1">
    <citation type="journal article" date="2014" name="Front. Microbiol.">
        <title>High frequency of phylogenetically diverse reductive dehalogenase-homologous genes in deep subseafloor sedimentary metagenomes.</title>
        <authorList>
            <person name="Kawai M."/>
            <person name="Futagami T."/>
            <person name="Toyoda A."/>
            <person name="Takaki Y."/>
            <person name="Nishi S."/>
            <person name="Hori S."/>
            <person name="Arai W."/>
            <person name="Tsubouchi T."/>
            <person name="Morono Y."/>
            <person name="Uchiyama I."/>
            <person name="Ito T."/>
            <person name="Fujiyama A."/>
            <person name="Inagaki F."/>
            <person name="Takami H."/>
        </authorList>
    </citation>
    <scope>NUCLEOTIDE SEQUENCE</scope>
    <source>
        <strain evidence="1">Expedition CK06-06</strain>
    </source>
</reference>
<dbReference type="AlphaFoldDB" id="X1RUU0"/>
<gene>
    <name evidence="1" type="ORF">S12H4_17308</name>
</gene>
<protein>
    <submittedName>
        <fullName evidence="1">Uncharacterized protein</fullName>
    </submittedName>
</protein>
<comment type="caution">
    <text evidence="1">The sequence shown here is derived from an EMBL/GenBank/DDBJ whole genome shotgun (WGS) entry which is preliminary data.</text>
</comment>
<dbReference type="EMBL" id="BARW01008448">
    <property type="protein sequence ID" value="GAI84502.1"/>
    <property type="molecule type" value="Genomic_DNA"/>
</dbReference>
<accession>X1RUU0</accession>
<name>X1RUU0_9ZZZZ</name>
<proteinExistence type="predicted"/>
<sequence length="94" mass="10177">MGSVITFFPIKGKVSSVNSMLTTTEQIVDGGTVNGGYWAVSIASPDLDGSYGSNGDAIFFFTTEGVYCEWNGKYFLCDRPLKLTTTPILIYDGE</sequence>